<dbReference type="EMBL" id="MCFJ01000003">
    <property type="protein sequence ID" value="ORY68354.1"/>
    <property type="molecule type" value="Genomic_DNA"/>
</dbReference>
<dbReference type="RefSeq" id="XP_040718641.1">
    <property type="nucleotide sequence ID" value="XM_040862887.1"/>
</dbReference>
<evidence type="ECO:0000313" key="2">
    <source>
        <dbReference type="Proteomes" id="UP000193689"/>
    </source>
</evidence>
<dbReference type="GeneID" id="63779099"/>
<protein>
    <submittedName>
        <fullName evidence="1">Uncharacterized protein</fullName>
    </submittedName>
</protein>
<dbReference type="AlphaFoldDB" id="A0A1Y2EAL4"/>
<organism evidence="1 2">
    <name type="scientific">Pseudomassariella vexata</name>
    <dbReference type="NCBI Taxonomy" id="1141098"/>
    <lineage>
        <taxon>Eukaryota</taxon>
        <taxon>Fungi</taxon>
        <taxon>Dikarya</taxon>
        <taxon>Ascomycota</taxon>
        <taxon>Pezizomycotina</taxon>
        <taxon>Sordariomycetes</taxon>
        <taxon>Xylariomycetidae</taxon>
        <taxon>Amphisphaeriales</taxon>
        <taxon>Pseudomassariaceae</taxon>
        <taxon>Pseudomassariella</taxon>
    </lineage>
</organism>
<proteinExistence type="predicted"/>
<dbReference type="Proteomes" id="UP000193689">
    <property type="component" value="Unassembled WGS sequence"/>
</dbReference>
<gene>
    <name evidence="1" type="ORF">BCR38DRAFT_471935</name>
</gene>
<evidence type="ECO:0000313" key="1">
    <source>
        <dbReference type="EMBL" id="ORY68354.1"/>
    </source>
</evidence>
<comment type="caution">
    <text evidence="1">The sequence shown here is derived from an EMBL/GenBank/DDBJ whole genome shotgun (WGS) entry which is preliminary data.</text>
</comment>
<name>A0A1Y2EAL4_9PEZI</name>
<keyword evidence="2" id="KW-1185">Reference proteome</keyword>
<sequence length="358" mass="38119">MSPDSGFEHHFNGAMHKNFGSAYETTDKALPDQQHVHLGNLNLLDSFSSGGLSTTLPTVSPSPSYTYSFDDAIINPNNNDDSLYKHLSSLPDTSATDIQATMLADHRDLLLGGLSLSTYDDTTTNGDASAETGTVQGLDPVSQSAATTCVENSQQPHGFIWEDSTGLATATTGLDSPVINIAGVGSWHDSTSWDYASWTDGKDASCHNAWATTSSQAWFQSSGSRTMWDDPAAHLGILFDVVVASIVNLGTTLTTHPRRRQAQTGKNAGEEVMNSALMCRELLCPAATCAPIHITPSVGPTITSPWGSFGMAVGSPTGTNLFLFNQRGAASRVIPCGELPRGRVYLCAWHGATPNEWH</sequence>
<reference evidence="1 2" key="1">
    <citation type="submission" date="2016-07" db="EMBL/GenBank/DDBJ databases">
        <title>Pervasive Adenine N6-methylation of Active Genes in Fungi.</title>
        <authorList>
            <consortium name="DOE Joint Genome Institute"/>
            <person name="Mondo S.J."/>
            <person name="Dannebaum R.O."/>
            <person name="Kuo R.C."/>
            <person name="Labutti K."/>
            <person name="Haridas S."/>
            <person name="Kuo A."/>
            <person name="Salamov A."/>
            <person name="Ahrendt S.R."/>
            <person name="Lipzen A."/>
            <person name="Sullivan W."/>
            <person name="Andreopoulos W.B."/>
            <person name="Clum A."/>
            <person name="Lindquist E."/>
            <person name="Daum C."/>
            <person name="Ramamoorthy G.K."/>
            <person name="Gryganskyi A."/>
            <person name="Culley D."/>
            <person name="Magnuson J.K."/>
            <person name="James T.Y."/>
            <person name="O'Malley M.A."/>
            <person name="Stajich J.E."/>
            <person name="Spatafora J.W."/>
            <person name="Visel A."/>
            <person name="Grigoriev I.V."/>
        </authorList>
    </citation>
    <scope>NUCLEOTIDE SEQUENCE [LARGE SCALE GENOMIC DNA]</scope>
    <source>
        <strain evidence="1 2">CBS 129021</strain>
    </source>
</reference>
<dbReference type="InParanoid" id="A0A1Y2EAL4"/>
<accession>A0A1Y2EAL4</accession>